<name>A0A815CEY9_9BILA</name>
<dbReference type="EMBL" id="CAJNOQ010011845">
    <property type="protein sequence ID" value="CAF1286468.1"/>
    <property type="molecule type" value="Genomic_DNA"/>
</dbReference>
<evidence type="ECO:0000313" key="6">
    <source>
        <dbReference type="Proteomes" id="UP000663829"/>
    </source>
</evidence>
<accession>A0A815CEY9</accession>
<keyword evidence="6" id="KW-1185">Reference proteome</keyword>
<dbReference type="EMBL" id="CAJOBA010006577">
    <property type="protein sequence ID" value="CAF3776782.1"/>
    <property type="molecule type" value="Genomic_DNA"/>
</dbReference>
<evidence type="ECO:0000313" key="3">
    <source>
        <dbReference type="EMBL" id="CAF1286468.1"/>
    </source>
</evidence>
<evidence type="ECO:0000313" key="5">
    <source>
        <dbReference type="EMBL" id="CAF4087046.1"/>
    </source>
</evidence>
<dbReference type="Proteomes" id="UP000663829">
    <property type="component" value="Unassembled WGS sequence"/>
</dbReference>
<dbReference type="OrthoDB" id="5985519at2759"/>
<feature type="region of interest" description="Disordered" evidence="1">
    <location>
        <begin position="208"/>
        <end position="229"/>
    </location>
</feature>
<dbReference type="AlphaFoldDB" id="A0A815CEY9"/>
<sequence>KATKSYRLTSDQYLSSGSAIVREDHYIVGETSIPNLAANATYEFQLGEDADIHYFHSHKEKSIVTEIDTIQTNLTLTRTTFEIRLKLKNYKKRPINIEYKQTFNYQPHQFKFTSDGGATVNDAFFLDINDKQRVVAKLHLNSEEERVYTYAIQTNFKAKQTAATIRDWGLADKFKDWVDVQEQGISNDYARYVGNATHNYLSVALAGSNNEHTTPDEYRESYGSVTKND</sequence>
<reference evidence="3" key="1">
    <citation type="submission" date="2021-02" db="EMBL/GenBank/DDBJ databases">
        <authorList>
            <person name="Nowell W R."/>
        </authorList>
    </citation>
    <scope>NUCLEOTIDE SEQUENCE</scope>
</reference>
<dbReference type="Proteomes" id="UP000677228">
    <property type="component" value="Unassembled WGS sequence"/>
</dbReference>
<dbReference type="EMBL" id="CAJOBC010030328">
    <property type="protein sequence ID" value="CAF4087046.1"/>
    <property type="molecule type" value="Genomic_DNA"/>
</dbReference>
<organism evidence="3 6">
    <name type="scientific">Didymodactylos carnosus</name>
    <dbReference type="NCBI Taxonomy" id="1234261"/>
    <lineage>
        <taxon>Eukaryota</taxon>
        <taxon>Metazoa</taxon>
        <taxon>Spiralia</taxon>
        <taxon>Gnathifera</taxon>
        <taxon>Rotifera</taxon>
        <taxon>Eurotatoria</taxon>
        <taxon>Bdelloidea</taxon>
        <taxon>Philodinida</taxon>
        <taxon>Philodinidae</taxon>
        <taxon>Didymodactylos</taxon>
    </lineage>
</organism>
<dbReference type="Proteomes" id="UP000681722">
    <property type="component" value="Unassembled WGS sequence"/>
</dbReference>
<evidence type="ECO:0000313" key="2">
    <source>
        <dbReference type="EMBL" id="CAF1007769.1"/>
    </source>
</evidence>
<protein>
    <submittedName>
        <fullName evidence="3">Uncharacterized protein</fullName>
    </submittedName>
</protein>
<comment type="caution">
    <text evidence="3">The sequence shown here is derived from an EMBL/GenBank/DDBJ whole genome shotgun (WGS) entry which is preliminary data.</text>
</comment>
<proteinExistence type="predicted"/>
<dbReference type="EMBL" id="CAJNOK010006570">
    <property type="protein sequence ID" value="CAF1007769.1"/>
    <property type="molecule type" value="Genomic_DNA"/>
</dbReference>
<evidence type="ECO:0000256" key="1">
    <source>
        <dbReference type="SAM" id="MobiDB-lite"/>
    </source>
</evidence>
<gene>
    <name evidence="3" type="ORF">GPM918_LOCUS27812</name>
    <name evidence="2" type="ORF">OVA965_LOCUS14885</name>
    <name evidence="5" type="ORF">SRO942_LOCUS28194</name>
    <name evidence="4" type="ORF">TMI583_LOCUS14889</name>
</gene>
<evidence type="ECO:0000313" key="4">
    <source>
        <dbReference type="EMBL" id="CAF3776782.1"/>
    </source>
</evidence>
<dbReference type="Proteomes" id="UP000682733">
    <property type="component" value="Unassembled WGS sequence"/>
</dbReference>
<feature type="non-terminal residue" evidence="3">
    <location>
        <position position="229"/>
    </location>
</feature>